<organism evidence="8 9">
    <name type="scientific">Delitschia confertaspora ATCC 74209</name>
    <dbReference type="NCBI Taxonomy" id="1513339"/>
    <lineage>
        <taxon>Eukaryota</taxon>
        <taxon>Fungi</taxon>
        <taxon>Dikarya</taxon>
        <taxon>Ascomycota</taxon>
        <taxon>Pezizomycotina</taxon>
        <taxon>Dothideomycetes</taxon>
        <taxon>Pleosporomycetidae</taxon>
        <taxon>Pleosporales</taxon>
        <taxon>Delitschiaceae</taxon>
        <taxon>Delitschia</taxon>
    </lineage>
</organism>
<dbReference type="GO" id="GO:0005737">
    <property type="term" value="C:cytoplasm"/>
    <property type="evidence" value="ECO:0007669"/>
    <property type="project" value="UniProtKB-SubCell"/>
</dbReference>
<keyword evidence="9" id="KW-1185">Reference proteome</keyword>
<evidence type="ECO:0000313" key="9">
    <source>
        <dbReference type="Proteomes" id="UP000799536"/>
    </source>
</evidence>
<dbReference type="PANTHER" id="PTHR23354">
    <property type="entry name" value="NUCLEOLAR PROTEIN 7/ESTROGEN RECEPTOR COACTIVATOR-RELATED"/>
    <property type="match status" value="1"/>
</dbReference>
<dbReference type="OrthoDB" id="289228at2759"/>
<feature type="compositionally biased region" description="Polar residues" evidence="6">
    <location>
        <begin position="433"/>
        <end position="447"/>
    </location>
</feature>
<comment type="caution">
    <text evidence="8">The sequence shown here is derived from an EMBL/GenBank/DDBJ whole genome shotgun (WGS) entry which is preliminary data.</text>
</comment>
<comment type="function">
    <text evidence="1">May be involved in a process influencing telomere capping.</text>
</comment>
<keyword evidence="5" id="KW-0963">Cytoplasm</keyword>
<dbReference type="Proteomes" id="UP000799536">
    <property type="component" value="Unassembled WGS sequence"/>
</dbReference>
<dbReference type="PROSITE" id="PS51886">
    <property type="entry name" value="TLDC"/>
    <property type="match status" value="1"/>
</dbReference>
<sequence length="637" mass="70942">MGQGSSSEAPRLTLEQLSHNLAQRFASKCYTPLEIYCFHSVFGSLADSESDIRYWSEATLCRFLELPDALGVGSVLFHMTSYLGAFPFPSHAPAILTFDAMLKVVTILTERYGVVIKQRRRELWFREIYRSMAVYDREVQSRLMEKDEEKGKKKDRDSDGTGDNRPTTSSRTQGFAVDAPEDDEVEYQENAEDDELVLAALDAMDANEVFQHGEQSNVYHSIIPADNLLKLVELLLLIAPIDPQESISTFASHISDDRIERLRNVANVILSSFGVEKNPGISYTTFSAVISTSLPFLFDGLNPLFEHFLFAKDFDLSKRKSDAAPPAKAHPVVPPPKIITNPEPILQEPGEILDLTLLSQLSFFIKGSNLFRRLRPLYSGNKHGFSMGSFEKQVFNWRAPSILLVSGTLLSPSPTSTRERTLSDMLPPKRLPSSLSQHPSQEDPSTTTLTFGAYIPVPWKHTPKQCFGDSSTILFQLSPTHDVFPASTFSSDYTYFNRPLTHPSGLGFGTSIPHQTSSHTHGSSPTISLGPVSLHLDDALEFGIFTHFSAGGGSFQTSHLPFRKGKDWQDRFEIESLEVWGCGGSEEAEEQRKRWAWEEREAEARRRVNLGTGDVDADRELLKLAGLIGGERSGGSV</sequence>
<proteinExistence type="inferred from homology"/>
<evidence type="ECO:0000256" key="5">
    <source>
        <dbReference type="ARBA" id="ARBA00022490"/>
    </source>
</evidence>
<comment type="similarity">
    <text evidence="3">Belongs to the RTC5 family.</text>
</comment>
<dbReference type="Pfam" id="PF07534">
    <property type="entry name" value="TLD"/>
    <property type="match status" value="1"/>
</dbReference>
<dbReference type="EMBL" id="ML993912">
    <property type="protein sequence ID" value="KAF2203140.1"/>
    <property type="molecule type" value="Genomic_DNA"/>
</dbReference>
<dbReference type="AlphaFoldDB" id="A0A9P4JQ71"/>
<evidence type="ECO:0000259" key="7">
    <source>
        <dbReference type="PROSITE" id="PS51886"/>
    </source>
</evidence>
<protein>
    <recommendedName>
        <fullName evidence="4">Restriction of telomere capping protein 5</fullName>
    </recommendedName>
</protein>
<feature type="region of interest" description="Disordered" evidence="6">
    <location>
        <begin position="412"/>
        <end position="447"/>
    </location>
</feature>
<name>A0A9P4JQ71_9PLEO</name>
<feature type="region of interest" description="Disordered" evidence="6">
    <location>
        <begin position="144"/>
        <end position="180"/>
    </location>
</feature>
<evidence type="ECO:0000256" key="2">
    <source>
        <dbReference type="ARBA" id="ARBA00004496"/>
    </source>
</evidence>
<reference evidence="8" key="1">
    <citation type="journal article" date="2020" name="Stud. Mycol.">
        <title>101 Dothideomycetes genomes: a test case for predicting lifestyles and emergence of pathogens.</title>
        <authorList>
            <person name="Haridas S."/>
            <person name="Albert R."/>
            <person name="Binder M."/>
            <person name="Bloem J."/>
            <person name="Labutti K."/>
            <person name="Salamov A."/>
            <person name="Andreopoulos B."/>
            <person name="Baker S."/>
            <person name="Barry K."/>
            <person name="Bills G."/>
            <person name="Bluhm B."/>
            <person name="Cannon C."/>
            <person name="Castanera R."/>
            <person name="Culley D."/>
            <person name="Daum C."/>
            <person name="Ezra D."/>
            <person name="Gonzalez J."/>
            <person name="Henrissat B."/>
            <person name="Kuo A."/>
            <person name="Liang C."/>
            <person name="Lipzen A."/>
            <person name="Lutzoni F."/>
            <person name="Magnuson J."/>
            <person name="Mondo S."/>
            <person name="Nolan M."/>
            <person name="Ohm R."/>
            <person name="Pangilinan J."/>
            <person name="Park H.-J."/>
            <person name="Ramirez L."/>
            <person name="Alfaro M."/>
            <person name="Sun H."/>
            <person name="Tritt A."/>
            <person name="Yoshinaga Y."/>
            <person name="Zwiers L.-H."/>
            <person name="Turgeon B."/>
            <person name="Goodwin S."/>
            <person name="Spatafora J."/>
            <person name="Crous P."/>
            <person name="Grigoriev I."/>
        </authorList>
    </citation>
    <scope>NUCLEOTIDE SEQUENCE</scope>
    <source>
        <strain evidence="8">ATCC 74209</strain>
    </source>
</reference>
<gene>
    <name evidence="8" type="ORF">GQ43DRAFT_461814</name>
</gene>
<feature type="compositionally biased region" description="Basic and acidic residues" evidence="6">
    <location>
        <begin position="144"/>
        <end position="159"/>
    </location>
</feature>
<accession>A0A9P4JQ71</accession>
<dbReference type="InterPro" id="IPR006571">
    <property type="entry name" value="TLDc_dom"/>
</dbReference>
<evidence type="ECO:0000256" key="6">
    <source>
        <dbReference type="SAM" id="MobiDB-lite"/>
    </source>
</evidence>
<feature type="compositionally biased region" description="Polar residues" evidence="6">
    <location>
        <begin position="164"/>
        <end position="173"/>
    </location>
</feature>
<evidence type="ECO:0000256" key="1">
    <source>
        <dbReference type="ARBA" id="ARBA00002738"/>
    </source>
</evidence>
<comment type="subcellular location">
    <subcellularLocation>
        <location evidence="2">Cytoplasm</location>
    </subcellularLocation>
</comment>
<evidence type="ECO:0000313" key="8">
    <source>
        <dbReference type="EMBL" id="KAF2203140.1"/>
    </source>
</evidence>
<dbReference type="SMART" id="SM00584">
    <property type="entry name" value="TLDc"/>
    <property type="match status" value="1"/>
</dbReference>
<dbReference type="GO" id="GO:0006979">
    <property type="term" value="P:response to oxidative stress"/>
    <property type="evidence" value="ECO:0007669"/>
    <property type="project" value="TreeGrafter"/>
</dbReference>
<feature type="domain" description="TLDc" evidence="7">
    <location>
        <begin position="351"/>
        <end position="583"/>
    </location>
</feature>
<dbReference type="GO" id="GO:0005634">
    <property type="term" value="C:nucleus"/>
    <property type="evidence" value="ECO:0007669"/>
    <property type="project" value="TreeGrafter"/>
</dbReference>
<dbReference type="PANTHER" id="PTHR23354:SF130">
    <property type="entry name" value="RESTRICTION OF TELOMERE CAPPING PROTEIN 5"/>
    <property type="match status" value="1"/>
</dbReference>
<evidence type="ECO:0000256" key="3">
    <source>
        <dbReference type="ARBA" id="ARBA00006731"/>
    </source>
</evidence>
<evidence type="ECO:0000256" key="4">
    <source>
        <dbReference type="ARBA" id="ARBA00015163"/>
    </source>
</evidence>